<feature type="transmembrane region" description="Helical" evidence="1">
    <location>
        <begin position="380"/>
        <end position="398"/>
    </location>
</feature>
<evidence type="ECO:0000256" key="1">
    <source>
        <dbReference type="SAM" id="Phobius"/>
    </source>
</evidence>
<name>A0A6A4XEC7_9STRA</name>
<dbReference type="OrthoDB" id="73365at2759"/>
<accession>A0A6A4XEC7</accession>
<sequence>MLNDFLDCSDPGIVCSNTCLNVLAAAAGLNSTSVNASATSNNNLTWVPAVCAVQNATTWRCCGRLYLDITLPATLWLIFLVIVVAFSWYTNILHELRMSIDELHDIPTQALGVVVARQKKEVMGRKVSDPRRVLILLSMVIELGNFSYLPIQLILFEHNDSYVQLTGFYLVLQMGKFVVFTGILVLDLVFARHAMGWMKRICLPLLYDTFFTTYVYVLLDIGACANGMETVPLLNCSNEDNYWIVFAVVVVIFTTIVWRTLIYKKHFSDQVYAVQFRFQTSYYSLMTYCRTACCLVFISIQKLVLFSYSYNINLALSVTNFILFALLLQYNYSHQPCLGVGMLPNNLRTLSFATSCYASIDLFVVSILNKCNAAHFGHTINIGFICVYPFFAVGVWRANSCRARLFQIPNISIEESLVHPLARVRAVGAVAVTLEDQSEWTMPYKMKLFQKLATNLNMSLQTESGMLTAYTARSIWMLWVKTFDVGSISAEDAKASPVPFGLFELHVDIHAVDRTTSSVHMSSVVDKFQTLKQAAGGPRLLSLVESAMHSVRHMGKYMVVEEPSVKRACQKAIECMCKMARSPFP</sequence>
<protein>
    <submittedName>
        <fullName evidence="2">Uncharacterized protein</fullName>
    </submittedName>
</protein>
<keyword evidence="1" id="KW-0472">Membrane</keyword>
<feature type="transmembrane region" description="Helical" evidence="1">
    <location>
        <begin position="349"/>
        <end position="368"/>
    </location>
</feature>
<feature type="transmembrane region" description="Helical" evidence="1">
    <location>
        <begin position="310"/>
        <end position="328"/>
    </location>
</feature>
<feature type="transmembrane region" description="Helical" evidence="1">
    <location>
        <begin position="133"/>
        <end position="156"/>
    </location>
</feature>
<feature type="transmembrane region" description="Helical" evidence="1">
    <location>
        <begin position="69"/>
        <end position="89"/>
    </location>
</feature>
<organism evidence="2">
    <name type="scientific">Aphanomyces stellatus</name>
    <dbReference type="NCBI Taxonomy" id="120398"/>
    <lineage>
        <taxon>Eukaryota</taxon>
        <taxon>Sar</taxon>
        <taxon>Stramenopiles</taxon>
        <taxon>Oomycota</taxon>
        <taxon>Saprolegniomycetes</taxon>
        <taxon>Saprolegniales</taxon>
        <taxon>Verrucalvaceae</taxon>
        <taxon>Aphanomyces</taxon>
    </lineage>
</organism>
<comment type="caution">
    <text evidence="2">The sequence shown here is derived from an EMBL/GenBank/DDBJ whole genome shotgun (WGS) entry which is preliminary data.</text>
</comment>
<evidence type="ECO:0000313" key="2">
    <source>
        <dbReference type="EMBL" id="KAF0683323.1"/>
    </source>
</evidence>
<dbReference type="AlphaFoldDB" id="A0A6A4XEC7"/>
<gene>
    <name evidence="2" type="ORF">As57867_024538</name>
</gene>
<feature type="transmembrane region" description="Helical" evidence="1">
    <location>
        <begin position="168"/>
        <end position="190"/>
    </location>
</feature>
<proteinExistence type="predicted"/>
<dbReference type="EMBL" id="VJMH01007414">
    <property type="protein sequence ID" value="KAF0683323.1"/>
    <property type="molecule type" value="Genomic_DNA"/>
</dbReference>
<keyword evidence="1" id="KW-1133">Transmembrane helix</keyword>
<feature type="transmembrane region" description="Helical" evidence="1">
    <location>
        <begin position="242"/>
        <end position="261"/>
    </location>
</feature>
<feature type="non-terminal residue" evidence="2">
    <location>
        <position position="585"/>
    </location>
</feature>
<feature type="transmembrane region" description="Helical" evidence="1">
    <location>
        <begin position="202"/>
        <end position="222"/>
    </location>
</feature>
<reference evidence="2" key="1">
    <citation type="submission" date="2019-06" db="EMBL/GenBank/DDBJ databases">
        <title>Genomics analysis of Aphanomyces spp. identifies a new class of oomycete effector associated with host adaptation.</title>
        <authorList>
            <person name="Gaulin E."/>
        </authorList>
    </citation>
    <scope>NUCLEOTIDE SEQUENCE</scope>
    <source>
        <strain evidence="2">CBS 578.67</strain>
    </source>
</reference>
<keyword evidence="1" id="KW-0812">Transmembrane</keyword>